<dbReference type="EMBL" id="JAWDGP010000016">
    <property type="protein sequence ID" value="KAK3804401.1"/>
    <property type="molecule type" value="Genomic_DNA"/>
</dbReference>
<evidence type="ECO:0000313" key="2">
    <source>
        <dbReference type="EMBL" id="KAK3804401.1"/>
    </source>
</evidence>
<proteinExistence type="predicted"/>
<gene>
    <name evidence="2" type="ORF">RRG08_059371</name>
</gene>
<comment type="caution">
    <text evidence="2">The sequence shown here is derived from an EMBL/GenBank/DDBJ whole genome shotgun (WGS) entry which is preliminary data.</text>
</comment>
<evidence type="ECO:0000256" key="1">
    <source>
        <dbReference type="SAM" id="MobiDB-lite"/>
    </source>
</evidence>
<organism evidence="2 3">
    <name type="scientific">Elysia crispata</name>
    <name type="common">lettuce slug</name>
    <dbReference type="NCBI Taxonomy" id="231223"/>
    <lineage>
        <taxon>Eukaryota</taxon>
        <taxon>Metazoa</taxon>
        <taxon>Spiralia</taxon>
        <taxon>Lophotrochozoa</taxon>
        <taxon>Mollusca</taxon>
        <taxon>Gastropoda</taxon>
        <taxon>Heterobranchia</taxon>
        <taxon>Euthyneura</taxon>
        <taxon>Panpulmonata</taxon>
        <taxon>Sacoglossa</taxon>
        <taxon>Placobranchoidea</taxon>
        <taxon>Plakobranchidae</taxon>
        <taxon>Elysia</taxon>
    </lineage>
</organism>
<protein>
    <submittedName>
        <fullName evidence="2">Uncharacterized protein</fullName>
    </submittedName>
</protein>
<sequence length="134" mass="14938">MVSRCVYLSRSPRPAAPGLFNSAAARHGADPGRLYERFGDRRWCRGRPVAPSTHMLPNGASTDFPQYLLQRAQHSCPERERSAEDRIAVRETKGDSPSRDHCPVSPPPFGPSESPSKLWDAGPWRARWETVITG</sequence>
<feature type="region of interest" description="Disordered" evidence="1">
    <location>
        <begin position="90"/>
        <end position="120"/>
    </location>
</feature>
<dbReference type="AlphaFoldDB" id="A0AAE1BFK6"/>
<reference evidence="2" key="1">
    <citation type="journal article" date="2023" name="G3 (Bethesda)">
        <title>A reference genome for the long-term kleptoplast-retaining sea slug Elysia crispata morphotype clarki.</title>
        <authorList>
            <person name="Eastman K.E."/>
            <person name="Pendleton A.L."/>
            <person name="Shaikh M.A."/>
            <person name="Suttiyut T."/>
            <person name="Ogas R."/>
            <person name="Tomko P."/>
            <person name="Gavelis G."/>
            <person name="Widhalm J.R."/>
            <person name="Wisecaver J.H."/>
        </authorList>
    </citation>
    <scope>NUCLEOTIDE SEQUENCE</scope>
    <source>
        <strain evidence="2">ECLA1</strain>
    </source>
</reference>
<name>A0AAE1BFK6_9GAST</name>
<accession>A0AAE1BFK6</accession>
<dbReference type="Proteomes" id="UP001283361">
    <property type="component" value="Unassembled WGS sequence"/>
</dbReference>
<keyword evidence="3" id="KW-1185">Reference proteome</keyword>
<evidence type="ECO:0000313" key="3">
    <source>
        <dbReference type="Proteomes" id="UP001283361"/>
    </source>
</evidence>
<feature type="compositionally biased region" description="Basic and acidic residues" evidence="1">
    <location>
        <begin position="90"/>
        <end position="102"/>
    </location>
</feature>